<dbReference type="Proteomes" id="UP000002640">
    <property type="component" value="Unassembled WGS sequence"/>
</dbReference>
<gene>
    <name evidence="1" type="ORF">PHYSODRAFT_504800</name>
</gene>
<dbReference type="KEGG" id="psoj:PHYSODRAFT_504800"/>
<evidence type="ECO:0000313" key="1">
    <source>
        <dbReference type="EMBL" id="EGZ14939.1"/>
    </source>
</evidence>
<organism evidence="1 2">
    <name type="scientific">Phytophthora sojae (strain P6497)</name>
    <name type="common">Soybean stem and root rot agent</name>
    <name type="synonym">Phytophthora megasperma f. sp. glycines</name>
    <dbReference type="NCBI Taxonomy" id="1094619"/>
    <lineage>
        <taxon>Eukaryota</taxon>
        <taxon>Sar</taxon>
        <taxon>Stramenopiles</taxon>
        <taxon>Oomycota</taxon>
        <taxon>Peronosporomycetes</taxon>
        <taxon>Peronosporales</taxon>
        <taxon>Peronosporaceae</taxon>
        <taxon>Phytophthora</taxon>
    </lineage>
</organism>
<accession>G4ZLP6</accession>
<sequence>MVRPPVAVREAVQAYQPSAGYTLKPPTVTEKSFIFEWGVRVEYIDNDEVKTGWVCLADEACRQAGVKLVLSRARTSRATEHLRKVHRISSKKTAAAVEGKRKREETVERLLSSNLYRTNPQRLHLLLETLRIVNNNLPFCSGEYEESRVIRQVVVREEMQTTINAERIAKAIVELYSSTKAELIDFLERNRSDCANFVIMTDFWTCRTAHGKYLGLRLYLVDEFWQMRSVMLGTRKFSPSCGDRDVGIQGPFSADAGPDVKNLLVNKLKYRWEWCVAHMAHAATKEACGMRNDASKSLNPGMTKLISRIKKTIYQVRTVETTGNLFQELCRTQTETGTTQPFDYNPARFLSLTTAIRRILDKWTAIVAWYDERARKALRESQVPPTFPLQDDQLDLVHLLSLLRPIAGVKRMCQAEEPNQVNVLHALYLIRFNTLDLDKPLKHYMSTKENPKFIAKNELTDLAQFTRERLRKALDSRFFSRYYKTSETQSAAFVFEMQSRLHPTYKRPDKSLNRVVKLCCIDNGHMVTRKSTRHTLRWVSQNPLATLAATK</sequence>
<dbReference type="SUPFAM" id="SSF53098">
    <property type="entry name" value="Ribonuclease H-like"/>
    <property type="match status" value="1"/>
</dbReference>
<name>G4ZLP6_PHYSP</name>
<proteinExistence type="predicted"/>
<dbReference type="GeneID" id="20658399"/>
<dbReference type="InterPro" id="IPR012337">
    <property type="entry name" value="RNaseH-like_sf"/>
</dbReference>
<evidence type="ECO:0000313" key="2">
    <source>
        <dbReference type="Proteomes" id="UP000002640"/>
    </source>
</evidence>
<dbReference type="InParanoid" id="G4ZLP6"/>
<keyword evidence="2" id="KW-1185">Reference proteome</keyword>
<reference evidence="1 2" key="1">
    <citation type="journal article" date="2006" name="Science">
        <title>Phytophthora genome sequences uncover evolutionary origins and mechanisms of pathogenesis.</title>
        <authorList>
            <person name="Tyler B.M."/>
            <person name="Tripathy S."/>
            <person name="Zhang X."/>
            <person name="Dehal P."/>
            <person name="Jiang R.H."/>
            <person name="Aerts A."/>
            <person name="Arredondo F.D."/>
            <person name="Baxter L."/>
            <person name="Bensasson D."/>
            <person name="Beynon J.L."/>
            <person name="Chapman J."/>
            <person name="Damasceno C.M."/>
            <person name="Dorrance A.E."/>
            <person name="Dou D."/>
            <person name="Dickerman A.W."/>
            <person name="Dubchak I.L."/>
            <person name="Garbelotto M."/>
            <person name="Gijzen M."/>
            <person name="Gordon S.G."/>
            <person name="Govers F."/>
            <person name="Grunwald N.J."/>
            <person name="Huang W."/>
            <person name="Ivors K.L."/>
            <person name="Jones R.W."/>
            <person name="Kamoun S."/>
            <person name="Krampis K."/>
            <person name="Lamour K.H."/>
            <person name="Lee M.K."/>
            <person name="McDonald W.H."/>
            <person name="Medina M."/>
            <person name="Meijer H.J."/>
            <person name="Nordberg E.K."/>
            <person name="Maclean D.J."/>
            <person name="Ospina-Giraldo M.D."/>
            <person name="Morris P.F."/>
            <person name="Phuntumart V."/>
            <person name="Putnam N.H."/>
            <person name="Rash S."/>
            <person name="Rose J.K."/>
            <person name="Sakihama Y."/>
            <person name="Salamov A.A."/>
            <person name="Savidor A."/>
            <person name="Scheuring C.F."/>
            <person name="Smith B.M."/>
            <person name="Sobral B.W."/>
            <person name="Terry A."/>
            <person name="Torto-Alalibo T.A."/>
            <person name="Win J."/>
            <person name="Xu Z."/>
            <person name="Zhang H."/>
            <person name="Grigoriev I.V."/>
            <person name="Rokhsar D.S."/>
            <person name="Boore J.L."/>
        </authorList>
    </citation>
    <scope>NUCLEOTIDE SEQUENCE [LARGE SCALE GENOMIC DNA]</scope>
    <source>
        <strain evidence="1 2">P6497</strain>
    </source>
</reference>
<dbReference type="EMBL" id="JH159155">
    <property type="protein sequence ID" value="EGZ14939.1"/>
    <property type="molecule type" value="Genomic_DNA"/>
</dbReference>
<evidence type="ECO:0008006" key="3">
    <source>
        <dbReference type="Google" id="ProtNLM"/>
    </source>
</evidence>
<dbReference type="RefSeq" id="XP_009528688.1">
    <property type="nucleotide sequence ID" value="XM_009530393.1"/>
</dbReference>
<protein>
    <recommendedName>
        <fullName evidence="3">HAT C-terminal dimerisation domain-containing protein</fullName>
    </recommendedName>
</protein>
<dbReference type="AlphaFoldDB" id="G4ZLP6"/>